<dbReference type="Gene3D" id="3.40.50.720">
    <property type="entry name" value="NAD(P)-binding Rossmann-like Domain"/>
    <property type="match status" value="1"/>
</dbReference>
<comment type="similarity">
    <text evidence="2">Belongs to the bacterial sugar transferase family.</text>
</comment>
<reference evidence="10" key="1">
    <citation type="journal article" date="2017" name="Genome Announc.">
        <title>Draft Genome Sequence of Terrimicrobium sacchariphilum NM-5T, a Facultative Anaerobic Soil Bacterium of the Class Spartobacteria.</title>
        <authorList>
            <person name="Qiu Y.L."/>
            <person name="Tourlousse D.M."/>
            <person name="Matsuura N."/>
            <person name="Ohashi A."/>
            <person name="Sekiguchi Y."/>
        </authorList>
    </citation>
    <scope>NUCLEOTIDE SEQUENCE [LARGE SCALE GENOMIC DNA]</scope>
    <source>
        <strain evidence="10">NM-5</strain>
    </source>
</reference>
<dbReference type="Pfam" id="PF13727">
    <property type="entry name" value="CoA_binding_3"/>
    <property type="match status" value="1"/>
</dbReference>
<organism evidence="9 10">
    <name type="scientific">Terrimicrobium sacchariphilum</name>
    <dbReference type="NCBI Taxonomy" id="690879"/>
    <lineage>
        <taxon>Bacteria</taxon>
        <taxon>Pseudomonadati</taxon>
        <taxon>Verrucomicrobiota</taxon>
        <taxon>Terrimicrobiia</taxon>
        <taxon>Terrimicrobiales</taxon>
        <taxon>Terrimicrobiaceae</taxon>
        <taxon>Terrimicrobium</taxon>
    </lineage>
</organism>
<feature type="transmembrane region" description="Helical" evidence="7">
    <location>
        <begin position="107"/>
        <end position="131"/>
    </location>
</feature>
<gene>
    <name evidence="9" type="ORF">TSACC_3421</name>
</gene>
<dbReference type="PANTHER" id="PTHR30576">
    <property type="entry name" value="COLANIC BIOSYNTHESIS UDP-GLUCOSE LIPID CARRIER TRANSFERASE"/>
    <property type="match status" value="1"/>
</dbReference>
<dbReference type="EMBL" id="BDCO01000003">
    <property type="protein sequence ID" value="GAT35356.1"/>
    <property type="molecule type" value="Genomic_DNA"/>
</dbReference>
<name>A0A146GFZ9_TERSA</name>
<comment type="caution">
    <text evidence="9">The sequence shown here is derived from an EMBL/GenBank/DDBJ whole genome shotgun (WGS) entry which is preliminary data.</text>
</comment>
<accession>A0A146GFZ9</accession>
<evidence type="ECO:0000313" key="10">
    <source>
        <dbReference type="Proteomes" id="UP000076023"/>
    </source>
</evidence>
<evidence type="ECO:0000256" key="4">
    <source>
        <dbReference type="ARBA" id="ARBA00022692"/>
    </source>
</evidence>
<evidence type="ECO:0000256" key="7">
    <source>
        <dbReference type="SAM" id="Phobius"/>
    </source>
</evidence>
<comment type="subcellular location">
    <subcellularLocation>
        <location evidence="1">Membrane</location>
        <topology evidence="1">Multi-pass membrane protein</topology>
    </subcellularLocation>
</comment>
<keyword evidence="4 7" id="KW-0812">Transmembrane</keyword>
<feature type="transmembrane region" description="Helical" evidence="7">
    <location>
        <begin position="43"/>
        <end position="64"/>
    </location>
</feature>
<proteinExistence type="inferred from homology"/>
<dbReference type="NCBIfam" id="TIGR03025">
    <property type="entry name" value="EPS_sugtrans"/>
    <property type="match status" value="1"/>
</dbReference>
<sequence>MFQHRELGLIQGYQLGTTIILTIVFWAYYFIMEYFIPGVALTAATNYFEFYLAITLAFQISFLITKHNDILSVSSGMVESHRLVWSHIPPTLAITCIFLILTKDAAISRLFLFTIVPLLYVVLLVYTRFFALDILRFMLHHQHHKLLLVGEPSELENVRSLLEKSKLFGFEIVGIVTDAPPEELPPSIRKLGAPDDMEAILDEQKVGNIFILGSPRDRRMLGGWMRLAEAHGCRVSLVNDLDRFLQRRLSYFRCDDVDLIELREEPLQNLVNRAYKRIFDIVVSLPVVCFILPPLMFVIWIVQRFQSPGPLFFRQIRSGLDNQPFTILKFRTMYADQCDSAAQATMGDARVYPFGRFLRQYSLDEFPQFFNVLTGQMSLVGPRPHMTQHDKVLAEVMSTYPLRGFVKPGITGLAQIRGFRGETATRDDIIHRVECDIEYVETWSFFLDIRVVWRTALQVLFPPKSAY</sequence>
<evidence type="ECO:0000313" key="9">
    <source>
        <dbReference type="EMBL" id="GAT35356.1"/>
    </source>
</evidence>
<dbReference type="GO" id="GO:0016020">
    <property type="term" value="C:membrane"/>
    <property type="evidence" value="ECO:0007669"/>
    <property type="project" value="UniProtKB-SubCell"/>
</dbReference>
<dbReference type="InterPro" id="IPR017475">
    <property type="entry name" value="EPS_sugar_tfrase"/>
</dbReference>
<keyword evidence="10" id="KW-1185">Reference proteome</keyword>
<dbReference type="GO" id="GO:0016780">
    <property type="term" value="F:phosphotransferase activity, for other substituted phosphate groups"/>
    <property type="evidence" value="ECO:0007669"/>
    <property type="project" value="TreeGrafter"/>
</dbReference>
<feature type="transmembrane region" description="Helical" evidence="7">
    <location>
        <begin position="278"/>
        <end position="302"/>
    </location>
</feature>
<dbReference type="AlphaFoldDB" id="A0A146GFZ9"/>
<dbReference type="PANTHER" id="PTHR30576:SF0">
    <property type="entry name" value="UNDECAPRENYL-PHOSPHATE N-ACETYLGALACTOSAMINYL 1-PHOSPHATE TRANSFERASE-RELATED"/>
    <property type="match status" value="1"/>
</dbReference>
<evidence type="ECO:0000256" key="5">
    <source>
        <dbReference type="ARBA" id="ARBA00022989"/>
    </source>
</evidence>
<evidence type="ECO:0000256" key="2">
    <source>
        <dbReference type="ARBA" id="ARBA00006464"/>
    </source>
</evidence>
<protein>
    <submittedName>
        <fullName evidence="9">Undecaprenyl-phosphate galactose phosphotransferase</fullName>
    </submittedName>
</protein>
<evidence type="ECO:0000256" key="3">
    <source>
        <dbReference type="ARBA" id="ARBA00022679"/>
    </source>
</evidence>
<dbReference type="OrthoDB" id="9808602at2"/>
<keyword evidence="6 7" id="KW-0472">Membrane</keyword>
<evidence type="ECO:0000256" key="6">
    <source>
        <dbReference type="ARBA" id="ARBA00023136"/>
    </source>
</evidence>
<feature type="transmembrane region" description="Helical" evidence="7">
    <location>
        <begin position="12"/>
        <end position="31"/>
    </location>
</feature>
<dbReference type="InParanoid" id="A0A146GFZ9"/>
<evidence type="ECO:0000256" key="1">
    <source>
        <dbReference type="ARBA" id="ARBA00004141"/>
    </source>
</evidence>
<dbReference type="Pfam" id="PF02397">
    <property type="entry name" value="Bac_transf"/>
    <property type="match status" value="1"/>
</dbReference>
<dbReference type="STRING" id="690879.TSACC_3421"/>
<keyword evidence="3 9" id="KW-0808">Transferase</keyword>
<dbReference type="FunCoup" id="A0A146GFZ9">
    <property type="interactions" value="169"/>
</dbReference>
<evidence type="ECO:0000259" key="8">
    <source>
        <dbReference type="Pfam" id="PF02397"/>
    </source>
</evidence>
<dbReference type="InterPro" id="IPR003362">
    <property type="entry name" value="Bact_transf"/>
</dbReference>
<dbReference type="RefSeq" id="WP_075081174.1">
    <property type="nucleotide sequence ID" value="NZ_BDCO01000003.1"/>
</dbReference>
<feature type="domain" description="Bacterial sugar transferase" evidence="8">
    <location>
        <begin position="276"/>
        <end position="460"/>
    </location>
</feature>
<feature type="transmembrane region" description="Helical" evidence="7">
    <location>
        <begin position="84"/>
        <end position="101"/>
    </location>
</feature>
<dbReference type="Proteomes" id="UP000076023">
    <property type="component" value="Unassembled WGS sequence"/>
</dbReference>
<keyword evidence="5 7" id="KW-1133">Transmembrane helix</keyword>